<reference evidence="1 2" key="1">
    <citation type="submission" date="2021-03" db="EMBL/GenBank/DDBJ databases">
        <title>Complete Genome Sequences of Two Lysobacter Strains Isolated from Sea Water (Lysobacter caseinilyticus) and Soil (Lysobacter helvus) in South Korea.</title>
        <authorList>
            <person name="Watanabe Y."/>
            <person name="Arakawa K."/>
        </authorList>
    </citation>
    <scope>NUCLEOTIDE SEQUENCE [LARGE SCALE GENOMIC DNA]</scope>
    <source>
        <strain evidence="1 2">KVB24</strain>
    </source>
</reference>
<name>A0ABM7Q8F6_9GAMM</name>
<evidence type="ECO:0000313" key="2">
    <source>
        <dbReference type="Proteomes" id="UP000681317"/>
    </source>
</evidence>
<dbReference type="EMBL" id="AP024545">
    <property type="protein sequence ID" value="BCT93697.1"/>
    <property type="molecule type" value="Genomic_DNA"/>
</dbReference>
<gene>
    <name evidence="1" type="ORF">LYSCAS_27210</name>
</gene>
<organism evidence="1 2">
    <name type="scientific">Noviluteimonas caseinilytica</name>
    <dbReference type="NCBI Taxonomy" id="2675101"/>
    <lineage>
        <taxon>Bacteria</taxon>
        <taxon>Pseudomonadati</taxon>
        <taxon>Pseudomonadota</taxon>
        <taxon>Gammaproteobacteria</taxon>
        <taxon>Lysobacterales</taxon>
        <taxon>Lysobacteraceae</taxon>
        <taxon>Noviluteimonas</taxon>
    </lineage>
</organism>
<dbReference type="RefSeq" id="WP_213434621.1">
    <property type="nucleotide sequence ID" value="NZ_AP024545.1"/>
</dbReference>
<evidence type="ECO:0000313" key="1">
    <source>
        <dbReference type="EMBL" id="BCT93697.1"/>
    </source>
</evidence>
<proteinExistence type="predicted"/>
<sequence length="157" mass="17588">MAQNLIQTIITDEQIAEASAALDVLERIFPDFIVLDVNDRRSIRRMGTRSEQFTRQTLIVGQENPKLVPETVGLRDAIADMAAYDRLFPLFSRLTRIHQCWEDSLLAMGSDAYDAALGIYLLLKAFGKSMGLDELRKGVGSLFAKSRRKAKALLQGE</sequence>
<protein>
    <submittedName>
        <fullName evidence="1">Uncharacterized protein</fullName>
    </submittedName>
</protein>
<dbReference type="Proteomes" id="UP000681317">
    <property type="component" value="Chromosome"/>
</dbReference>
<accession>A0ABM7Q8F6</accession>
<keyword evidence="2" id="KW-1185">Reference proteome</keyword>